<gene>
    <name evidence="3" type="ORF">BaRGS_00011098</name>
</gene>
<feature type="non-terminal residue" evidence="3">
    <location>
        <position position="68"/>
    </location>
</feature>
<evidence type="ECO:0000313" key="4">
    <source>
        <dbReference type="Proteomes" id="UP001519460"/>
    </source>
</evidence>
<evidence type="ECO:0000313" key="3">
    <source>
        <dbReference type="EMBL" id="KAK7497703.1"/>
    </source>
</evidence>
<dbReference type="EMBL" id="JACVVK020000056">
    <property type="protein sequence ID" value="KAK7497703.1"/>
    <property type="molecule type" value="Genomic_DNA"/>
</dbReference>
<reference evidence="3 4" key="1">
    <citation type="journal article" date="2023" name="Sci. Data">
        <title>Genome assembly of the Korean intertidal mud-creeper Batillaria attramentaria.</title>
        <authorList>
            <person name="Patra A.K."/>
            <person name="Ho P.T."/>
            <person name="Jun S."/>
            <person name="Lee S.J."/>
            <person name="Kim Y."/>
            <person name="Won Y.J."/>
        </authorList>
    </citation>
    <scope>NUCLEOTIDE SEQUENCE [LARGE SCALE GENOMIC DNA]</scope>
    <source>
        <strain evidence="3">Wonlab-2016</strain>
    </source>
</reference>
<sequence>TDSGRQSNPALTVAVYVIRRTEPPGTDVSRATWGWQTAQKQPRQPPAYTRGQPLGDRPIARAENSGVK</sequence>
<name>A0ABD0LF15_9CAEN</name>
<comment type="caution">
    <text evidence="3">The sequence shown here is derived from an EMBL/GenBank/DDBJ whole genome shotgun (WGS) entry which is preliminary data.</text>
</comment>
<dbReference type="AlphaFoldDB" id="A0ABD0LF15"/>
<evidence type="ECO:0000256" key="2">
    <source>
        <dbReference type="SAM" id="MobiDB-lite"/>
    </source>
</evidence>
<protein>
    <submittedName>
        <fullName evidence="3">Uncharacterized protein</fullName>
    </submittedName>
</protein>
<accession>A0ABD0LF15</accession>
<keyword evidence="4" id="KW-1185">Reference proteome</keyword>
<evidence type="ECO:0000256" key="1">
    <source>
        <dbReference type="ARBA" id="ARBA00006175"/>
    </source>
</evidence>
<feature type="region of interest" description="Disordered" evidence="2">
    <location>
        <begin position="24"/>
        <end position="68"/>
    </location>
</feature>
<comment type="similarity">
    <text evidence="1">Belongs to the MIP/aquaporin (TC 1.A.8) family.</text>
</comment>
<dbReference type="InterPro" id="IPR022357">
    <property type="entry name" value="MIP_CS"/>
</dbReference>
<feature type="non-terminal residue" evidence="3">
    <location>
        <position position="1"/>
    </location>
</feature>
<dbReference type="Proteomes" id="UP001519460">
    <property type="component" value="Unassembled WGS sequence"/>
</dbReference>
<proteinExistence type="inferred from homology"/>
<organism evidence="3 4">
    <name type="scientific">Batillaria attramentaria</name>
    <dbReference type="NCBI Taxonomy" id="370345"/>
    <lineage>
        <taxon>Eukaryota</taxon>
        <taxon>Metazoa</taxon>
        <taxon>Spiralia</taxon>
        <taxon>Lophotrochozoa</taxon>
        <taxon>Mollusca</taxon>
        <taxon>Gastropoda</taxon>
        <taxon>Caenogastropoda</taxon>
        <taxon>Sorbeoconcha</taxon>
        <taxon>Cerithioidea</taxon>
        <taxon>Batillariidae</taxon>
        <taxon>Batillaria</taxon>
    </lineage>
</organism>
<dbReference type="PROSITE" id="PS00221">
    <property type="entry name" value="MIP"/>
    <property type="match status" value="1"/>
</dbReference>